<evidence type="ECO:0000313" key="2">
    <source>
        <dbReference type="EMBL" id="KAJ9182854.1"/>
    </source>
</evidence>
<accession>A0ABQ9MRC8</accession>
<evidence type="ECO:0000259" key="1">
    <source>
        <dbReference type="PROSITE" id="PS50181"/>
    </source>
</evidence>
<name>A0ABQ9MRC8_HEVBR</name>
<dbReference type="InterPro" id="IPR001810">
    <property type="entry name" value="F-box_dom"/>
</dbReference>
<dbReference type="Pfam" id="PF12937">
    <property type="entry name" value="F-box-like"/>
    <property type="match status" value="1"/>
</dbReference>
<organism evidence="2 3">
    <name type="scientific">Hevea brasiliensis</name>
    <name type="common">Para rubber tree</name>
    <name type="synonym">Siphonia brasiliensis</name>
    <dbReference type="NCBI Taxonomy" id="3981"/>
    <lineage>
        <taxon>Eukaryota</taxon>
        <taxon>Viridiplantae</taxon>
        <taxon>Streptophyta</taxon>
        <taxon>Embryophyta</taxon>
        <taxon>Tracheophyta</taxon>
        <taxon>Spermatophyta</taxon>
        <taxon>Magnoliopsida</taxon>
        <taxon>eudicotyledons</taxon>
        <taxon>Gunneridae</taxon>
        <taxon>Pentapetalae</taxon>
        <taxon>rosids</taxon>
        <taxon>fabids</taxon>
        <taxon>Malpighiales</taxon>
        <taxon>Euphorbiaceae</taxon>
        <taxon>Crotonoideae</taxon>
        <taxon>Micrandreae</taxon>
        <taxon>Hevea</taxon>
    </lineage>
</organism>
<feature type="domain" description="F-box" evidence="1">
    <location>
        <begin position="1"/>
        <end position="50"/>
    </location>
</feature>
<dbReference type="PANTHER" id="PTHR31672:SF13">
    <property type="entry name" value="F-BOX PROTEIN CPR30-LIKE"/>
    <property type="match status" value="1"/>
</dbReference>
<dbReference type="Gene3D" id="1.20.1280.50">
    <property type="match status" value="1"/>
</dbReference>
<dbReference type="EMBL" id="JARPOI010000004">
    <property type="protein sequence ID" value="KAJ9182854.1"/>
    <property type="molecule type" value="Genomic_DNA"/>
</dbReference>
<dbReference type="SUPFAM" id="SSF81383">
    <property type="entry name" value="F-box domain"/>
    <property type="match status" value="1"/>
</dbReference>
<evidence type="ECO:0000313" key="3">
    <source>
        <dbReference type="Proteomes" id="UP001174677"/>
    </source>
</evidence>
<dbReference type="InterPro" id="IPR036047">
    <property type="entry name" value="F-box-like_dom_sf"/>
</dbReference>
<dbReference type="Pfam" id="PF07734">
    <property type="entry name" value="FBA_1"/>
    <property type="match status" value="1"/>
</dbReference>
<reference evidence="2" key="1">
    <citation type="journal article" date="2023" name="Plant Biotechnol. J.">
        <title>Chromosome-level wild Hevea brasiliensis genome provides new tools for genomic-assisted breeding and valuable loci to elevate rubber yield.</title>
        <authorList>
            <person name="Cheng H."/>
            <person name="Song X."/>
            <person name="Hu Y."/>
            <person name="Wu T."/>
            <person name="Yang Q."/>
            <person name="An Z."/>
            <person name="Feng S."/>
            <person name="Deng Z."/>
            <person name="Wu W."/>
            <person name="Zeng X."/>
            <person name="Tu M."/>
            <person name="Wang X."/>
            <person name="Huang H."/>
        </authorList>
    </citation>
    <scope>NUCLEOTIDE SEQUENCE</scope>
    <source>
        <strain evidence="2">MT/VB/25A 57/8</strain>
    </source>
</reference>
<protein>
    <recommendedName>
        <fullName evidence="1">F-box domain-containing protein</fullName>
    </recommendedName>
</protein>
<dbReference type="PANTHER" id="PTHR31672">
    <property type="entry name" value="BNACNNG10540D PROTEIN"/>
    <property type="match status" value="1"/>
</dbReference>
<dbReference type="PROSITE" id="PS50181">
    <property type="entry name" value="FBOX"/>
    <property type="match status" value="1"/>
</dbReference>
<dbReference type="InterPro" id="IPR050796">
    <property type="entry name" value="SCF_F-box_component"/>
</dbReference>
<gene>
    <name evidence="2" type="ORF">P3X46_006801</name>
</gene>
<dbReference type="NCBIfam" id="TIGR01640">
    <property type="entry name" value="F_box_assoc_1"/>
    <property type="match status" value="1"/>
</dbReference>
<proteinExistence type="predicted"/>
<sequence>MSDYLPQEVLLDIFHRLPNQSIGRCMCVCKYWLSLVKNPFFVSSHLHQTIPSKNDSLFLLKLCSKQTLKVQYSLHFDNQEFSEYKRLGVPFKHDNRSFSVVGSSNGLVCLMHNLYTYNYTFVLWNPLIRKSLALPKPNVTFESHGAFEALVGCGFDSCSKDYKVLRVVRLLEYEKENEEDEELAIEVEIFSLNRNSWRNITDIAPQYDIVERGSQAFVNGTVHWIATKRSRTGESNNLVLGLDLGHENFHELMLPESLANENFHELMLPESLANENPMFCTVFKYMDSTIGGVMRNYVNFSDSDIWVMKKYGVTESWTKILTFGRYEGGVPRALGFRRNGDVLFELFHGGDNFS</sequence>
<keyword evidence="3" id="KW-1185">Reference proteome</keyword>
<dbReference type="InterPro" id="IPR006527">
    <property type="entry name" value="F-box-assoc_dom_typ1"/>
</dbReference>
<dbReference type="InterPro" id="IPR017451">
    <property type="entry name" value="F-box-assoc_interact_dom"/>
</dbReference>
<dbReference type="SMART" id="SM00256">
    <property type="entry name" value="FBOX"/>
    <property type="match status" value="1"/>
</dbReference>
<dbReference type="Proteomes" id="UP001174677">
    <property type="component" value="Chromosome 4"/>
</dbReference>
<comment type="caution">
    <text evidence="2">The sequence shown here is derived from an EMBL/GenBank/DDBJ whole genome shotgun (WGS) entry which is preliminary data.</text>
</comment>